<keyword evidence="1" id="KW-1133">Transmembrane helix</keyword>
<accession>A0A174G811</accession>
<dbReference type="AlphaFoldDB" id="A0A174G811"/>
<dbReference type="InterPro" id="IPR012902">
    <property type="entry name" value="N_methyl_site"/>
</dbReference>
<feature type="transmembrane region" description="Helical" evidence="1">
    <location>
        <begin position="12"/>
        <end position="34"/>
    </location>
</feature>
<evidence type="ECO:0000256" key="1">
    <source>
        <dbReference type="SAM" id="Phobius"/>
    </source>
</evidence>
<proteinExistence type="predicted"/>
<name>A0A174G811_9CLOT</name>
<evidence type="ECO:0000313" key="3">
    <source>
        <dbReference type="Proteomes" id="UP000095594"/>
    </source>
</evidence>
<dbReference type="Pfam" id="PF15980">
    <property type="entry name" value="ComGF"/>
    <property type="match status" value="1"/>
</dbReference>
<dbReference type="EMBL" id="CYZX01000011">
    <property type="protein sequence ID" value="CUO58523.1"/>
    <property type="molecule type" value="Genomic_DNA"/>
</dbReference>
<dbReference type="InterPro" id="IPR016977">
    <property type="entry name" value="ComGF"/>
</dbReference>
<dbReference type="NCBIfam" id="TIGR02532">
    <property type="entry name" value="IV_pilin_GFxxxE"/>
    <property type="match status" value="1"/>
</dbReference>
<dbReference type="PROSITE" id="PS00409">
    <property type="entry name" value="PROKAR_NTER_METHYL"/>
    <property type="match status" value="1"/>
</dbReference>
<evidence type="ECO:0000313" key="2">
    <source>
        <dbReference type="EMBL" id="CUO58523.1"/>
    </source>
</evidence>
<organism evidence="2 3">
    <name type="scientific">Clostridium disporicum</name>
    <dbReference type="NCBI Taxonomy" id="84024"/>
    <lineage>
        <taxon>Bacteria</taxon>
        <taxon>Bacillati</taxon>
        <taxon>Bacillota</taxon>
        <taxon>Clostridia</taxon>
        <taxon>Eubacteriales</taxon>
        <taxon>Clostridiaceae</taxon>
        <taxon>Clostridium</taxon>
    </lineage>
</organism>
<keyword evidence="1" id="KW-0812">Transmembrane</keyword>
<dbReference type="RefSeq" id="WP_055265858.1">
    <property type="nucleotide sequence ID" value="NZ_CABIXQ010000011.1"/>
</dbReference>
<gene>
    <name evidence="2" type="ORF">ERS852471_01830</name>
</gene>
<protein>
    <submittedName>
        <fullName evidence="2">Prepilin-type N-terminal cleavage/methylation domain</fullName>
    </submittedName>
</protein>
<dbReference type="Pfam" id="PF07963">
    <property type="entry name" value="N_methyl"/>
    <property type="match status" value="1"/>
</dbReference>
<dbReference type="OrthoDB" id="1933775at2"/>
<keyword evidence="1" id="KW-0472">Membrane</keyword>
<reference evidence="2 3" key="1">
    <citation type="submission" date="2015-09" db="EMBL/GenBank/DDBJ databases">
        <authorList>
            <consortium name="Pathogen Informatics"/>
        </authorList>
    </citation>
    <scope>NUCLEOTIDE SEQUENCE [LARGE SCALE GENOMIC DNA]</scope>
    <source>
        <strain evidence="2 3">2789STDY5834856</strain>
    </source>
</reference>
<dbReference type="Proteomes" id="UP000095594">
    <property type="component" value="Unassembled WGS sequence"/>
</dbReference>
<sequence length="155" mass="17901">MKEKKNKRGFTLIELLVSLGIFTIITTVSFNIIISATKEYVLYINKSTELDNLDNCLINIDNILRSDYIIAINVEGDKIEIVSKMVHKGKSIKKKIIYKKDNNLMVKTLINDDLDTSTGNNVLLKNVKDFNVLQKDELIYFEIITKSEERRIRCI</sequence>